<gene>
    <name evidence="2" type="ORF">RCOM_0939090</name>
</gene>
<dbReference type="Proteomes" id="UP000008311">
    <property type="component" value="Unassembled WGS sequence"/>
</dbReference>
<feature type="compositionally biased region" description="Polar residues" evidence="1">
    <location>
        <begin position="135"/>
        <end position="165"/>
    </location>
</feature>
<evidence type="ECO:0000313" key="3">
    <source>
        <dbReference type="Proteomes" id="UP000008311"/>
    </source>
</evidence>
<accession>B9RZG8</accession>
<feature type="region of interest" description="Disordered" evidence="1">
    <location>
        <begin position="131"/>
        <end position="180"/>
    </location>
</feature>
<evidence type="ECO:0000256" key="1">
    <source>
        <dbReference type="SAM" id="MobiDB-lite"/>
    </source>
</evidence>
<name>B9RZG8_RICCO</name>
<keyword evidence="3" id="KW-1185">Reference proteome</keyword>
<dbReference type="AlphaFoldDB" id="B9RZG8"/>
<organism evidence="2 3">
    <name type="scientific">Ricinus communis</name>
    <name type="common">Castor bean</name>
    <dbReference type="NCBI Taxonomy" id="3988"/>
    <lineage>
        <taxon>Eukaryota</taxon>
        <taxon>Viridiplantae</taxon>
        <taxon>Streptophyta</taxon>
        <taxon>Embryophyta</taxon>
        <taxon>Tracheophyta</taxon>
        <taxon>Spermatophyta</taxon>
        <taxon>Magnoliopsida</taxon>
        <taxon>eudicotyledons</taxon>
        <taxon>Gunneridae</taxon>
        <taxon>Pentapetalae</taxon>
        <taxon>rosids</taxon>
        <taxon>fabids</taxon>
        <taxon>Malpighiales</taxon>
        <taxon>Euphorbiaceae</taxon>
        <taxon>Acalyphoideae</taxon>
        <taxon>Acalypheae</taxon>
        <taxon>Ricinus</taxon>
    </lineage>
</organism>
<proteinExistence type="predicted"/>
<evidence type="ECO:0000313" key="2">
    <source>
        <dbReference type="EMBL" id="EEF43348.1"/>
    </source>
</evidence>
<reference evidence="3" key="1">
    <citation type="journal article" date="2010" name="Nat. Biotechnol.">
        <title>Draft genome sequence of the oilseed species Ricinus communis.</title>
        <authorList>
            <person name="Chan A.P."/>
            <person name="Crabtree J."/>
            <person name="Zhao Q."/>
            <person name="Lorenzi H."/>
            <person name="Orvis J."/>
            <person name="Puiu D."/>
            <person name="Melake-Berhan A."/>
            <person name="Jones K.M."/>
            <person name="Redman J."/>
            <person name="Chen G."/>
            <person name="Cahoon E.B."/>
            <person name="Gedil M."/>
            <person name="Stanke M."/>
            <person name="Haas B.J."/>
            <person name="Wortman J.R."/>
            <person name="Fraser-Liggett C.M."/>
            <person name="Ravel J."/>
            <person name="Rabinowicz P.D."/>
        </authorList>
    </citation>
    <scope>NUCLEOTIDE SEQUENCE [LARGE SCALE GENOMIC DNA]</scope>
    <source>
        <strain evidence="3">cv. Hale</strain>
    </source>
</reference>
<sequence>MAAQKEMGSDARPSQRSISPLDRPSPGFFKIFNLQNWETLKDRMIPIKFVRNCFDAFSHDVNLIVPNGHSWKDSPLLKCAYFNPSGCEYHYPSIATTQEPKEDHGCSIDPEDGIGGLALCSLNKHTAKKRKCSKMPTSSEKNQETTKGSKNVASPVSPIQENLKTTKQHEAEGAKNVNGGIGFRKTYLRNERTIDA</sequence>
<protein>
    <submittedName>
        <fullName evidence="2">Uncharacterized protein</fullName>
    </submittedName>
</protein>
<dbReference type="InParanoid" id="B9RZG8"/>
<feature type="region of interest" description="Disordered" evidence="1">
    <location>
        <begin position="1"/>
        <end position="22"/>
    </location>
</feature>
<dbReference type="EMBL" id="EQ973834">
    <property type="protein sequence ID" value="EEF43348.1"/>
    <property type="molecule type" value="Genomic_DNA"/>
</dbReference>